<dbReference type="EMBL" id="BJWK01000014">
    <property type="protein sequence ID" value="GEM11300.1"/>
    <property type="molecule type" value="Genomic_DNA"/>
</dbReference>
<evidence type="ECO:0000256" key="1">
    <source>
        <dbReference type="SAM" id="MobiDB-lite"/>
    </source>
</evidence>
<dbReference type="OrthoDB" id="10420960at2759"/>
<gene>
    <name evidence="2" type="ORF">Rt10032_c14g5317</name>
</gene>
<feature type="region of interest" description="Disordered" evidence="1">
    <location>
        <begin position="1"/>
        <end position="63"/>
    </location>
</feature>
<accession>A0A511KLP3</accession>
<evidence type="ECO:0008006" key="4">
    <source>
        <dbReference type="Google" id="ProtNLM"/>
    </source>
</evidence>
<reference evidence="2 3" key="1">
    <citation type="submission" date="2019-07" db="EMBL/GenBank/DDBJ databases">
        <title>Rhodotorula toruloides NBRC10032 genome sequencing.</title>
        <authorList>
            <person name="Shida Y."/>
            <person name="Takaku H."/>
            <person name="Ogasawara W."/>
            <person name="Mori K."/>
        </authorList>
    </citation>
    <scope>NUCLEOTIDE SEQUENCE [LARGE SCALE GENOMIC DNA]</scope>
    <source>
        <strain evidence="2 3">NBRC10032</strain>
    </source>
</reference>
<protein>
    <recommendedName>
        <fullName evidence="4">PH domain-containing protein</fullName>
    </recommendedName>
</protein>
<feature type="region of interest" description="Disordered" evidence="1">
    <location>
        <begin position="301"/>
        <end position="327"/>
    </location>
</feature>
<dbReference type="AlphaFoldDB" id="A0A511KLP3"/>
<feature type="compositionally biased region" description="Low complexity" evidence="1">
    <location>
        <begin position="27"/>
        <end position="40"/>
    </location>
</feature>
<name>A0A511KLP3_RHOTO</name>
<comment type="caution">
    <text evidence="2">The sequence shown here is derived from an EMBL/GenBank/DDBJ whole genome shotgun (WGS) entry which is preliminary data.</text>
</comment>
<feature type="region of interest" description="Disordered" evidence="1">
    <location>
        <begin position="359"/>
        <end position="404"/>
    </location>
</feature>
<organism evidence="2 3">
    <name type="scientific">Rhodotorula toruloides</name>
    <name type="common">Yeast</name>
    <name type="synonym">Rhodosporidium toruloides</name>
    <dbReference type="NCBI Taxonomy" id="5286"/>
    <lineage>
        <taxon>Eukaryota</taxon>
        <taxon>Fungi</taxon>
        <taxon>Dikarya</taxon>
        <taxon>Basidiomycota</taxon>
        <taxon>Pucciniomycotina</taxon>
        <taxon>Microbotryomycetes</taxon>
        <taxon>Sporidiobolales</taxon>
        <taxon>Sporidiobolaceae</taxon>
        <taxon>Rhodotorula</taxon>
    </lineage>
</organism>
<feature type="compositionally biased region" description="Basic and acidic residues" evidence="1">
    <location>
        <begin position="379"/>
        <end position="393"/>
    </location>
</feature>
<evidence type="ECO:0000313" key="3">
    <source>
        <dbReference type="Proteomes" id="UP000321518"/>
    </source>
</evidence>
<proteinExistence type="predicted"/>
<feature type="compositionally biased region" description="Low complexity" evidence="1">
    <location>
        <begin position="1"/>
        <end position="13"/>
    </location>
</feature>
<sequence>MSRSPSYYNSPSPGSAPPTGHHVRFLASPASASDAEASPHPVSPRPASDSLLHPPPPKAAKMLGLTTSPAASIAERYRASGRGTTLPPDLGLELSRSTAGKAAEVFGFGLSRAGRQHGTFETRRRIVLPNWPATRSEIQPCEIAVAQLAKVVFEPSHLRALRPSFHNRTIALTRLAGFDRSQRSTYTLHAFVSPRSTENEVSRLEILPNSIVCAPAAGEALIQAPAYLLKVTGWGYALRGGSHGLDSDEPQDISWIVGMDDLNEYKDWLSMIKEAARETRASPASMQLSSYQPDVGADYSARQVPLRPGDSSSPAYHHEPPLPHATASTSFLNAEDSDEDAAELVDFLLPLPTAKPAAVTLQQSTSARRDSQRTSMYESRSDRSYGSSRRESDSSSCRHAALPP</sequence>
<evidence type="ECO:0000313" key="2">
    <source>
        <dbReference type="EMBL" id="GEM11300.1"/>
    </source>
</evidence>
<dbReference type="Proteomes" id="UP000321518">
    <property type="component" value="Unassembled WGS sequence"/>
</dbReference>